<keyword evidence="2 5" id="KW-0812">Transmembrane</keyword>
<dbReference type="InterPro" id="IPR011701">
    <property type="entry name" value="MFS"/>
</dbReference>
<feature type="transmembrane region" description="Helical" evidence="5">
    <location>
        <begin position="311"/>
        <end position="328"/>
    </location>
</feature>
<feature type="transmembrane region" description="Helical" evidence="5">
    <location>
        <begin position="243"/>
        <end position="266"/>
    </location>
</feature>
<comment type="caution">
    <text evidence="7">The sequence shown here is derived from an EMBL/GenBank/DDBJ whole genome shotgun (WGS) entry which is preliminary data.</text>
</comment>
<dbReference type="InterPro" id="IPR020846">
    <property type="entry name" value="MFS_dom"/>
</dbReference>
<comment type="subcellular location">
    <subcellularLocation>
        <location evidence="1">Cell membrane</location>
        <topology evidence="1">Multi-pass membrane protein</topology>
    </subcellularLocation>
</comment>
<feature type="domain" description="Major facilitator superfamily (MFS) profile" evidence="6">
    <location>
        <begin position="18"/>
        <end position="424"/>
    </location>
</feature>
<reference evidence="7" key="1">
    <citation type="submission" date="2021-11" db="EMBL/GenBank/DDBJ databases">
        <title>Development of a sustainable strategy for remediation of hydrocarbon-contaminated territories based on the waste exchange concept.</title>
        <authorList>
            <person name="Elkin A."/>
        </authorList>
    </citation>
    <scope>NUCLEOTIDE SEQUENCE</scope>
    <source>
        <strain evidence="7">IEGM 757</strain>
    </source>
</reference>
<dbReference type="Proteomes" id="UP001198630">
    <property type="component" value="Unassembled WGS sequence"/>
</dbReference>
<proteinExistence type="predicted"/>
<evidence type="ECO:0000256" key="3">
    <source>
        <dbReference type="ARBA" id="ARBA00022989"/>
    </source>
</evidence>
<dbReference type="EMBL" id="JAJNCO010000012">
    <property type="protein sequence ID" value="MCD2113543.1"/>
    <property type="molecule type" value="Genomic_DNA"/>
</dbReference>
<dbReference type="GO" id="GO:0005886">
    <property type="term" value="C:plasma membrane"/>
    <property type="evidence" value="ECO:0007669"/>
    <property type="project" value="UniProtKB-SubCell"/>
</dbReference>
<dbReference type="AlphaFoldDB" id="A0AAW4XIW7"/>
<dbReference type="PANTHER" id="PTHR11360">
    <property type="entry name" value="MONOCARBOXYLATE TRANSPORTER"/>
    <property type="match status" value="1"/>
</dbReference>
<protein>
    <submittedName>
        <fullName evidence="7">MFS transporter</fullName>
    </submittedName>
</protein>
<dbReference type="RefSeq" id="WP_016692594.1">
    <property type="nucleotide sequence ID" value="NZ_CP027557.1"/>
</dbReference>
<dbReference type="SUPFAM" id="SSF103473">
    <property type="entry name" value="MFS general substrate transporter"/>
    <property type="match status" value="1"/>
</dbReference>
<sequence>MSVRPAQRSDRRPARIHPAWWVAAVAFLALFGAAGFRAAPGALMVPLHDEFGWSTSVMSLAVSINLVLFGLVAPFAAALMDRFGMRRVISSALFLVALGAAGSVAMTASWQLLVFWGLLIGTGTGSMALVLAATIADRWFVERRGLVMGILTAGSATGQLVILPPVAALAENVGWRQASLVIAAAAIVVVPLVWAVIRDHPDERGVLPYGADPETYLAPTRATGGAVTRALEGLAFAVRHRAFWALAIAFAICGATTNGLVGIHFIPSAHDHGMPTTTAASLMAAVGIFDIVGTIASGWLTDKFDPRKLLAFYYTFRGVGLLLLPWLLQESVHPSMILFVVVYGLDWVATVPPTAMLCRRIFGDRGTIVFGWVFASHQIGAAAAAFGAGVIRDSLGTYTYAWWAGATLCAVAASLSILTRGSVAVKCRN</sequence>
<dbReference type="GO" id="GO:0022857">
    <property type="term" value="F:transmembrane transporter activity"/>
    <property type="evidence" value="ECO:0007669"/>
    <property type="project" value="InterPro"/>
</dbReference>
<dbReference type="Gene3D" id="1.20.1250.20">
    <property type="entry name" value="MFS general substrate transporter like domains"/>
    <property type="match status" value="2"/>
</dbReference>
<evidence type="ECO:0000256" key="4">
    <source>
        <dbReference type="ARBA" id="ARBA00023136"/>
    </source>
</evidence>
<dbReference type="PROSITE" id="PS50850">
    <property type="entry name" value="MFS"/>
    <property type="match status" value="1"/>
</dbReference>
<feature type="transmembrane region" description="Helical" evidence="5">
    <location>
        <begin position="369"/>
        <end position="388"/>
    </location>
</feature>
<dbReference type="PANTHER" id="PTHR11360:SF284">
    <property type="entry name" value="EG:103B4.3 PROTEIN-RELATED"/>
    <property type="match status" value="1"/>
</dbReference>
<keyword evidence="4 5" id="KW-0472">Membrane</keyword>
<dbReference type="Pfam" id="PF07690">
    <property type="entry name" value="MFS_1"/>
    <property type="match status" value="1"/>
</dbReference>
<feature type="transmembrane region" description="Helical" evidence="5">
    <location>
        <begin position="178"/>
        <end position="197"/>
    </location>
</feature>
<evidence type="ECO:0000256" key="5">
    <source>
        <dbReference type="SAM" id="Phobius"/>
    </source>
</evidence>
<feature type="transmembrane region" description="Helical" evidence="5">
    <location>
        <begin position="146"/>
        <end position="166"/>
    </location>
</feature>
<feature type="transmembrane region" description="Helical" evidence="5">
    <location>
        <begin position="278"/>
        <end position="299"/>
    </location>
</feature>
<name>A0AAW4XIW7_RHORH</name>
<feature type="transmembrane region" description="Helical" evidence="5">
    <location>
        <begin position="334"/>
        <end position="357"/>
    </location>
</feature>
<feature type="transmembrane region" description="Helical" evidence="5">
    <location>
        <begin position="400"/>
        <end position="418"/>
    </location>
</feature>
<feature type="transmembrane region" description="Helical" evidence="5">
    <location>
        <begin position="51"/>
        <end position="76"/>
    </location>
</feature>
<organism evidence="7 8">
    <name type="scientific">Rhodococcus rhodochrous</name>
    <dbReference type="NCBI Taxonomy" id="1829"/>
    <lineage>
        <taxon>Bacteria</taxon>
        <taxon>Bacillati</taxon>
        <taxon>Actinomycetota</taxon>
        <taxon>Actinomycetes</taxon>
        <taxon>Mycobacteriales</taxon>
        <taxon>Nocardiaceae</taxon>
        <taxon>Rhodococcus</taxon>
    </lineage>
</organism>
<evidence type="ECO:0000259" key="6">
    <source>
        <dbReference type="PROSITE" id="PS50850"/>
    </source>
</evidence>
<feature type="transmembrane region" description="Helical" evidence="5">
    <location>
        <begin position="88"/>
        <end position="108"/>
    </location>
</feature>
<evidence type="ECO:0000256" key="1">
    <source>
        <dbReference type="ARBA" id="ARBA00004651"/>
    </source>
</evidence>
<dbReference type="CDD" id="cd17355">
    <property type="entry name" value="MFS_YcxA_like"/>
    <property type="match status" value="1"/>
</dbReference>
<dbReference type="InterPro" id="IPR036259">
    <property type="entry name" value="MFS_trans_sf"/>
</dbReference>
<gene>
    <name evidence="7" type="ORF">LQ384_20740</name>
</gene>
<accession>A0AAW4XIW7</accession>
<feature type="transmembrane region" description="Helical" evidence="5">
    <location>
        <begin position="20"/>
        <end position="39"/>
    </location>
</feature>
<feature type="transmembrane region" description="Helical" evidence="5">
    <location>
        <begin position="114"/>
        <end position="134"/>
    </location>
</feature>
<evidence type="ECO:0000313" key="7">
    <source>
        <dbReference type="EMBL" id="MCD2113543.1"/>
    </source>
</evidence>
<evidence type="ECO:0000256" key="2">
    <source>
        <dbReference type="ARBA" id="ARBA00022692"/>
    </source>
</evidence>
<evidence type="ECO:0000313" key="8">
    <source>
        <dbReference type="Proteomes" id="UP001198630"/>
    </source>
</evidence>
<dbReference type="InterPro" id="IPR050327">
    <property type="entry name" value="Proton-linked_MCT"/>
</dbReference>
<keyword evidence="3 5" id="KW-1133">Transmembrane helix</keyword>